<protein>
    <submittedName>
        <fullName evidence="2">Basic secretory protease</fullName>
    </submittedName>
</protein>
<dbReference type="PANTHER" id="PTHR33321:SF12">
    <property type="entry name" value="PLANT BASIC SECRETORY PROTEIN (BSP) FAMILY PROTEIN"/>
    <property type="match status" value="1"/>
</dbReference>
<feature type="signal peptide" evidence="1">
    <location>
        <begin position="1"/>
        <end position="24"/>
    </location>
</feature>
<evidence type="ECO:0000313" key="3">
    <source>
        <dbReference type="Proteomes" id="UP001293254"/>
    </source>
</evidence>
<keyword evidence="2" id="KW-0645">Protease</keyword>
<keyword evidence="2" id="KW-0378">Hydrolase</keyword>
<reference evidence="2" key="2">
    <citation type="journal article" date="2024" name="Plant">
        <title>Genomic evolution and insights into agronomic trait innovations of Sesamum species.</title>
        <authorList>
            <person name="Miao H."/>
            <person name="Wang L."/>
            <person name="Qu L."/>
            <person name="Liu H."/>
            <person name="Sun Y."/>
            <person name="Le M."/>
            <person name="Wang Q."/>
            <person name="Wei S."/>
            <person name="Zheng Y."/>
            <person name="Lin W."/>
            <person name="Duan Y."/>
            <person name="Cao H."/>
            <person name="Xiong S."/>
            <person name="Wang X."/>
            <person name="Wei L."/>
            <person name="Li C."/>
            <person name="Ma Q."/>
            <person name="Ju M."/>
            <person name="Zhao R."/>
            <person name="Li G."/>
            <person name="Mu C."/>
            <person name="Tian Q."/>
            <person name="Mei H."/>
            <person name="Zhang T."/>
            <person name="Gao T."/>
            <person name="Zhang H."/>
        </authorList>
    </citation>
    <scope>NUCLEOTIDE SEQUENCE</scope>
    <source>
        <strain evidence="2">3651</strain>
    </source>
</reference>
<dbReference type="EMBL" id="JACGWO010000001">
    <property type="protein sequence ID" value="KAK4437935.1"/>
    <property type="molecule type" value="Genomic_DNA"/>
</dbReference>
<keyword evidence="1" id="KW-0732">Signal</keyword>
<reference evidence="2" key="1">
    <citation type="submission" date="2020-06" db="EMBL/GenBank/DDBJ databases">
        <authorList>
            <person name="Li T."/>
            <person name="Hu X."/>
            <person name="Zhang T."/>
            <person name="Song X."/>
            <person name="Zhang H."/>
            <person name="Dai N."/>
            <person name="Sheng W."/>
            <person name="Hou X."/>
            <person name="Wei L."/>
        </authorList>
    </citation>
    <scope>NUCLEOTIDE SEQUENCE</scope>
    <source>
        <strain evidence="2">3651</strain>
        <tissue evidence="2">Leaf</tissue>
    </source>
</reference>
<comment type="caution">
    <text evidence="2">The sequence shown here is derived from an EMBL/GenBank/DDBJ whole genome shotgun (WGS) entry which is preliminary data.</text>
</comment>
<dbReference type="InterPro" id="IPR007541">
    <property type="entry name" value="Uncharacterised_BSP"/>
</dbReference>
<proteinExistence type="predicted"/>
<dbReference type="Pfam" id="PF04450">
    <property type="entry name" value="BSP"/>
    <property type="match status" value="2"/>
</dbReference>
<dbReference type="Proteomes" id="UP001293254">
    <property type="component" value="Unassembled WGS sequence"/>
</dbReference>
<keyword evidence="3" id="KW-1185">Reference proteome</keyword>
<organism evidence="2 3">
    <name type="scientific">Sesamum alatum</name>
    <dbReference type="NCBI Taxonomy" id="300844"/>
    <lineage>
        <taxon>Eukaryota</taxon>
        <taxon>Viridiplantae</taxon>
        <taxon>Streptophyta</taxon>
        <taxon>Embryophyta</taxon>
        <taxon>Tracheophyta</taxon>
        <taxon>Spermatophyta</taxon>
        <taxon>Magnoliopsida</taxon>
        <taxon>eudicotyledons</taxon>
        <taxon>Gunneridae</taxon>
        <taxon>Pentapetalae</taxon>
        <taxon>asterids</taxon>
        <taxon>lamiids</taxon>
        <taxon>Lamiales</taxon>
        <taxon>Pedaliaceae</taxon>
        <taxon>Sesamum</taxon>
    </lineage>
</organism>
<gene>
    <name evidence="2" type="ORF">Salat_0127600</name>
</gene>
<dbReference type="GO" id="GO:0008233">
    <property type="term" value="F:peptidase activity"/>
    <property type="evidence" value="ECO:0007669"/>
    <property type="project" value="UniProtKB-KW"/>
</dbReference>
<evidence type="ECO:0000256" key="1">
    <source>
        <dbReference type="SAM" id="SignalP"/>
    </source>
</evidence>
<name>A0AAE1YWL1_9LAMI</name>
<dbReference type="PANTHER" id="PTHR33321">
    <property type="match status" value="1"/>
</dbReference>
<feature type="chain" id="PRO_5042246818" evidence="1">
    <location>
        <begin position="25"/>
        <end position="460"/>
    </location>
</feature>
<accession>A0AAE1YWL1</accession>
<sequence length="460" mass="52178">MSKTFLPYYFLLLSSSSLLHGILAVQYKVTNNAPNTPGGKRFDTEIGIPFTLQTMGTINTFIWKLFQQPSDSQRKNVPVLNVYISDFQDAFGYTNGDNINISTIGLQSFPPGRAKFEFTSLMYHEMTHIFQWSGRGTAPGGLTEGIADYVMIKSTYYDPQGYTKPGEGKRWDEGYGVTARFLEYCDSLRNGFTTTLNNKMREVYKDEYFQELLGKPLPQVWKEYKAKYGNIPAGSAAAGVKFIVTNNARNLPGGLRFDSEIGISYTLKTMSTINKFIWNLFEQHSNSERKNIPVLNVFISDFTWAAGYTNGDFNINISAQTIQSYPAGRARFWFASLMYHEMAHIFQWSGNRTAPGGLTEGIADYVMVKSSVYPRLSYTRPGEGGRWDEGYGVTERFLEYCDSLRKGFTVELNKKMRYAYRDGYFVELLGKPVGRLWAEYKAKYGNIPAGEGYNLSPHEI</sequence>
<evidence type="ECO:0000313" key="2">
    <source>
        <dbReference type="EMBL" id="KAK4437935.1"/>
    </source>
</evidence>
<dbReference type="AlphaFoldDB" id="A0AAE1YWL1"/>
<dbReference type="GO" id="GO:0006508">
    <property type="term" value="P:proteolysis"/>
    <property type="evidence" value="ECO:0007669"/>
    <property type="project" value="UniProtKB-KW"/>
</dbReference>